<dbReference type="AlphaFoldDB" id="A0A0F9ME29"/>
<dbReference type="EMBL" id="LAZR01005730">
    <property type="protein sequence ID" value="KKM97591.1"/>
    <property type="molecule type" value="Genomic_DNA"/>
</dbReference>
<feature type="compositionally biased region" description="Low complexity" evidence="1">
    <location>
        <begin position="1"/>
        <end position="15"/>
    </location>
</feature>
<reference evidence="2" key="1">
    <citation type="journal article" date="2015" name="Nature">
        <title>Complex archaea that bridge the gap between prokaryotes and eukaryotes.</title>
        <authorList>
            <person name="Spang A."/>
            <person name="Saw J.H."/>
            <person name="Jorgensen S.L."/>
            <person name="Zaremba-Niedzwiedzka K."/>
            <person name="Martijn J."/>
            <person name="Lind A.E."/>
            <person name="van Eijk R."/>
            <person name="Schleper C."/>
            <person name="Guy L."/>
            <person name="Ettema T.J."/>
        </authorList>
    </citation>
    <scope>NUCLEOTIDE SEQUENCE</scope>
</reference>
<sequence length="65" mass="6629">MATPPQQYGQAPGPAVWTPPVQGGAPISPVVPLSPTGPIGTNNLWLAYKKLIGDDLGVVFGDTSS</sequence>
<accession>A0A0F9ME29</accession>
<name>A0A0F9ME29_9ZZZZ</name>
<feature type="non-terminal residue" evidence="2">
    <location>
        <position position="65"/>
    </location>
</feature>
<gene>
    <name evidence="2" type="ORF">LCGC14_1166550</name>
</gene>
<evidence type="ECO:0000256" key="1">
    <source>
        <dbReference type="SAM" id="MobiDB-lite"/>
    </source>
</evidence>
<comment type="caution">
    <text evidence="2">The sequence shown here is derived from an EMBL/GenBank/DDBJ whole genome shotgun (WGS) entry which is preliminary data.</text>
</comment>
<proteinExistence type="predicted"/>
<organism evidence="2">
    <name type="scientific">marine sediment metagenome</name>
    <dbReference type="NCBI Taxonomy" id="412755"/>
    <lineage>
        <taxon>unclassified sequences</taxon>
        <taxon>metagenomes</taxon>
        <taxon>ecological metagenomes</taxon>
    </lineage>
</organism>
<feature type="region of interest" description="Disordered" evidence="1">
    <location>
        <begin position="1"/>
        <end position="20"/>
    </location>
</feature>
<evidence type="ECO:0000313" key="2">
    <source>
        <dbReference type="EMBL" id="KKM97591.1"/>
    </source>
</evidence>
<protein>
    <submittedName>
        <fullName evidence="2">Uncharacterized protein</fullName>
    </submittedName>
</protein>